<dbReference type="GO" id="GO:0071111">
    <property type="term" value="F:cyclic-guanylate-specific phosphodiesterase activity"/>
    <property type="evidence" value="ECO:0007669"/>
    <property type="project" value="InterPro"/>
</dbReference>
<dbReference type="Pfam" id="PF00563">
    <property type="entry name" value="EAL"/>
    <property type="match status" value="1"/>
</dbReference>
<comment type="caution">
    <text evidence="2">The sequence shown here is derived from an EMBL/GenBank/DDBJ whole genome shotgun (WGS) entry which is preliminary data.</text>
</comment>
<dbReference type="EMBL" id="QXQB01000001">
    <property type="protein sequence ID" value="RJX40949.1"/>
    <property type="molecule type" value="Genomic_DNA"/>
</dbReference>
<sequence>MVVQMRKEANMNLLPLVSFAMRYQPIWDMQLKQVMGYEATVCGVRGEPAATMFRQHAHDIVSFDTKLICRAVYEGVQLLQGNQMLFINVHPKTLAKGVNVPLWQGQGHNHQRIVFEITEKTQITGAVKAGMLMLQNQGFNLAVDDFGKQYSNLDRLLNDWFQPAFLKLDRSFVSAVELDHAQLIVKHTSDLCQKLGIKLICEGVETAHQLELLLDCGVRYVQGYHLGYPEYASVYRGGIVNE</sequence>
<accession>A0A3A6PRT2</accession>
<proteinExistence type="predicted"/>
<dbReference type="Gene3D" id="3.20.20.450">
    <property type="entry name" value="EAL domain"/>
    <property type="match status" value="1"/>
</dbReference>
<feature type="domain" description="EAL" evidence="1">
    <location>
        <begin position="2"/>
        <end position="242"/>
    </location>
</feature>
<protein>
    <submittedName>
        <fullName evidence="2">EAL domain-containing protein</fullName>
    </submittedName>
</protein>
<organism evidence="2 3">
    <name type="scientific">Paenibacillus pinisoli</name>
    <dbReference type="NCBI Taxonomy" id="1276110"/>
    <lineage>
        <taxon>Bacteria</taxon>
        <taxon>Bacillati</taxon>
        <taxon>Bacillota</taxon>
        <taxon>Bacilli</taxon>
        <taxon>Bacillales</taxon>
        <taxon>Paenibacillaceae</taxon>
        <taxon>Paenibacillus</taxon>
    </lineage>
</organism>
<dbReference type="PANTHER" id="PTHR33121">
    <property type="entry name" value="CYCLIC DI-GMP PHOSPHODIESTERASE PDEF"/>
    <property type="match status" value="1"/>
</dbReference>
<name>A0A3A6PRT2_9BACL</name>
<dbReference type="CDD" id="cd01948">
    <property type="entry name" value="EAL"/>
    <property type="match status" value="1"/>
</dbReference>
<dbReference type="PANTHER" id="PTHR33121:SF70">
    <property type="entry name" value="SIGNALING PROTEIN YKOW"/>
    <property type="match status" value="1"/>
</dbReference>
<dbReference type="InterPro" id="IPR050706">
    <property type="entry name" value="Cyclic-di-GMP_PDE-like"/>
</dbReference>
<gene>
    <name evidence="2" type="ORF">D3P09_02720</name>
</gene>
<dbReference type="SUPFAM" id="SSF141868">
    <property type="entry name" value="EAL domain-like"/>
    <property type="match status" value="1"/>
</dbReference>
<dbReference type="PROSITE" id="PS50883">
    <property type="entry name" value="EAL"/>
    <property type="match status" value="1"/>
</dbReference>
<evidence type="ECO:0000313" key="3">
    <source>
        <dbReference type="Proteomes" id="UP000267798"/>
    </source>
</evidence>
<reference evidence="2 3" key="1">
    <citation type="submission" date="2018-09" db="EMBL/GenBank/DDBJ databases">
        <title>Paenibacillus aracenensis nov. sp. isolated from a cave in southern Spain.</title>
        <authorList>
            <person name="Jurado V."/>
            <person name="Gutierrez-Patricio S."/>
            <person name="Gonzalez-Pimentel J.L."/>
            <person name="Miller A.Z."/>
            <person name="Laiz L."/>
            <person name="Saiz-Jimenez C."/>
        </authorList>
    </citation>
    <scope>NUCLEOTIDE SEQUENCE [LARGE SCALE GENOMIC DNA]</scope>
    <source>
        <strain evidence="2 3">JCM 19203</strain>
    </source>
</reference>
<keyword evidence="3" id="KW-1185">Reference proteome</keyword>
<dbReference type="InterPro" id="IPR001633">
    <property type="entry name" value="EAL_dom"/>
</dbReference>
<evidence type="ECO:0000259" key="1">
    <source>
        <dbReference type="PROSITE" id="PS50883"/>
    </source>
</evidence>
<evidence type="ECO:0000313" key="2">
    <source>
        <dbReference type="EMBL" id="RJX40949.1"/>
    </source>
</evidence>
<dbReference type="SMART" id="SM00052">
    <property type="entry name" value="EAL"/>
    <property type="match status" value="1"/>
</dbReference>
<dbReference type="InterPro" id="IPR035919">
    <property type="entry name" value="EAL_sf"/>
</dbReference>
<dbReference type="Proteomes" id="UP000267798">
    <property type="component" value="Unassembled WGS sequence"/>
</dbReference>
<dbReference type="OrthoDB" id="581425at2"/>
<dbReference type="AlphaFoldDB" id="A0A3A6PRT2"/>